<comment type="caution">
    <text evidence="6">The sequence shown here is derived from an EMBL/GenBank/DDBJ whole genome shotgun (WGS) entry which is preliminary data.</text>
</comment>
<reference evidence="6 7" key="1">
    <citation type="submission" date="2020-01" db="EMBL/GenBank/DDBJ databases">
        <title>Paenibacillus soybeanensis sp. nov. isolated from the nodules of soybean (Glycine max(L.) Merr).</title>
        <authorList>
            <person name="Wang H."/>
        </authorList>
    </citation>
    <scope>NUCLEOTIDE SEQUENCE [LARGE SCALE GENOMIC DNA]</scope>
    <source>
        <strain evidence="6 7">T1</strain>
    </source>
</reference>
<dbReference type="SUPFAM" id="SSF46785">
    <property type="entry name" value="Winged helix' DNA-binding domain"/>
    <property type="match status" value="1"/>
</dbReference>
<feature type="domain" description="HTH lysR-type" evidence="5">
    <location>
        <begin position="1"/>
        <end position="58"/>
    </location>
</feature>
<dbReference type="PRINTS" id="PR00039">
    <property type="entry name" value="HTHLYSR"/>
</dbReference>
<dbReference type="InterPro" id="IPR000847">
    <property type="entry name" value="LysR_HTH_N"/>
</dbReference>
<keyword evidence="4" id="KW-0804">Transcription</keyword>
<dbReference type="Proteomes" id="UP000665561">
    <property type="component" value="Unassembled WGS sequence"/>
</dbReference>
<evidence type="ECO:0000256" key="3">
    <source>
        <dbReference type="ARBA" id="ARBA00023125"/>
    </source>
</evidence>
<dbReference type="Gene3D" id="1.10.10.10">
    <property type="entry name" value="Winged helix-like DNA-binding domain superfamily/Winged helix DNA-binding domain"/>
    <property type="match status" value="1"/>
</dbReference>
<dbReference type="Pfam" id="PF03466">
    <property type="entry name" value="LysR_substrate"/>
    <property type="match status" value="1"/>
</dbReference>
<dbReference type="PANTHER" id="PTHR30419">
    <property type="entry name" value="HTH-TYPE TRANSCRIPTIONAL REGULATOR YBHD"/>
    <property type="match status" value="1"/>
</dbReference>
<dbReference type="EMBL" id="JAAAMV010000009">
    <property type="protein sequence ID" value="NBD24803.1"/>
    <property type="molecule type" value="Genomic_DNA"/>
</dbReference>
<dbReference type="SUPFAM" id="SSF53850">
    <property type="entry name" value="Periplasmic binding protein-like II"/>
    <property type="match status" value="1"/>
</dbReference>
<dbReference type="InterPro" id="IPR036388">
    <property type="entry name" value="WH-like_DNA-bd_sf"/>
</dbReference>
<comment type="similarity">
    <text evidence="1">Belongs to the LysR transcriptional regulatory family.</text>
</comment>
<dbReference type="InterPro" id="IPR050950">
    <property type="entry name" value="HTH-type_LysR_regulators"/>
</dbReference>
<keyword evidence="2" id="KW-0805">Transcription regulation</keyword>
<keyword evidence="3" id="KW-0238">DNA-binding</keyword>
<protein>
    <submittedName>
        <fullName evidence="6">LysR family transcriptional regulator</fullName>
    </submittedName>
</protein>
<accession>A0ABW9XQ71</accession>
<sequence>MELRQLDYFIATCEELHFTRASVKLGITQPSLSHQIKALEDELGVPLFDRIGKKIAITEAGLILYKKSKSAFGHLASAKEQIQELQQIERGTLAIGALPGELNQLVSSLLLDFHRDFPKVRIKIFGAEDIVSRVLHNELDLAITILPVEDERIRMIPLYREKFYFVATAEHTFAGRAAVDFEEVLKVPIIMFPETHRCRQLIDTTYSKAGHTLVPLIETSTIDSLFGFVRSGGGGTILSKTLIDMYDYDDLVHIPVQNPTLCREVGIVYHRDKYMGKASRGFIDTLTAHIRSLKQNAPLEYCDSEGA</sequence>
<dbReference type="Gene3D" id="3.40.190.290">
    <property type="match status" value="1"/>
</dbReference>
<evidence type="ECO:0000256" key="4">
    <source>
        <dbReference type="ARBA" id="ARBA00023163"/>
    </source>
</evidence>
<dbReference type="InterPro" id="IPR036390">
    <property type="entry name" value="WH_DNA-bd_sf"/>
</dbReference>
<dbReference type="PROSITE" id="PS50931">
    <property type="entry name" value="HTH_LYSR"/>
    <property type="match status" value="1"/>
</dbReference>
<evidence type="ECO:0000313" key="7">
    <source>
        <dbReference type="Proteomes" id="UP000665561"/>
    </source>
</evidence>
<dbReference type="InterPro" id="IPR005119">
    <property type="entry name" value="LysR_subst-bd"/>
</dbReference>
<evidence type="ECO:0000256" key="1">
    <source>
        <dbReference type="ARBA" id="ARBA00009437"/>
    </source>
</evidence>
<evidence type="ECO:0000256" key="2">
    <source>
        <dbReference type="ARBA" id="ARBA00023015"/>
    </source>
</evidence>
<gene>
    <name evidence="6" type="ORF">GT019_13040</name>
</gene>
<proteinExistence type="inferred from homology"/>
<dbReference type="RefSeq" id="WP_161743614.1">
    <property type="nucleotide sequence ID" value="NZ_JAAAMV010000009.1"/>
</dbReference>
<evidence type="ECO:0000259" key="5">
    <source>
        <dbReference type="PROSITE" id="PS50931"/>
    </source>
</evidence>
<name>A0ABW9XQ71_9BACL</name>
<keyword evidence="7" id="KW-1185">Reference proteome</keyword>
<dbReference type="Pfam" id="PF00126">
    <property type="entry name" value="HTH_1"/>
    <property type="match status" value="1"/>
</dbReference>
<organism evidence="6 7">
    <name type="scientific">Paenibacillus glycinis</name>
    <dbReference type="NCBI Taxonomy" id="2697035"/>
    <lineage>
        <taxon>Bacteria</taxon>
        <taxon>Bacillati</taxon>
        <taxon>Bacillota</taxon>
        <taxon>Bacilli</taxon>
        <taxon>Bacillales</taxon>
        <taxon>Paenibacillaceae</taxon>
        <taxon>Paenibacillus</taxon>
    </lineage>
</organism>
<dbReference type="CDD" id="cd05466">
    <property type="entry name" value="PBP2_LTTR_substrate"/>
    <property type="match status" value="1"/>
</dbReference>
<evidence type="ECO:0000313" key="6">
    <source>
        <dbReference type="EMBL" id="NBD24803.1"/>
    </source>
</evidence>